<dbReference type="OrthoDB" id="1654978at2"/>
<dbReference type="Pfam" id="PF00877">
    <property type="entry name" value="NLPC_P60"/>
    <property type="match status" value="1"/>
</dbReference>
<dbReference type="SMART" id="SM00257">
    <property type="entry name" value="LysM"/>
    <property type="match status" value="1"/>
</dbReference>
<dbReference type="KEGG" id="wei:EQG49_08085"/>
<dbReference type="InterPro" id="IPR036779">
    <property type="entry name" value="LysM_dom_sf"/>
</dbReference>
<dbReference type="PROSITE" id="PS51782">
    <property type="entry name" value="LYSM"/>
    <property type="match status" value="1"/>
</dbReference>
<dbReference type="SUPFAM" id="SSF54001">
    <property type="entry name" value="Cysteine proteinases"/>
    <property type="match status" value="1"/>
</dbReference>
<dbReference type="SUPFAM" id="SSF54106">
    <property type="entry name" value="LysM domain"/>
    <property type="match status" value="1"/>
</dbReference>
<dbReference type="InterPro" id="IPR018392">
    <property type="entry name" value="LysM"/>
</dbReference>
<dbReference type="Pfam" id="PF01476">
    <property type="entry name" value="LysM"/>
    <property type="match status" value="1"/>
</dbReference>
<evidence type="ECO:0000256" key="3">
    <source>
        <dbReference type="ARBA" id="ARBA00022729"/>
    </source>
</evidence>
<reference evidence="11" key="1">
    <citation type="submission" date="2019-03" db="EMBL/GenBank/DDBJ databases">
        <title>Weissella sp. 26KH-42 Genome sequencing.</title>
        <authorList>
            <person name="Heo J."/>
            <person name="Kim S.-J."/>
            <person name="Kim J.-S."/>
            <person name="Hong S.-B."/>
            <person name="Kwon S.-W."/>
        </authorList>
    </citation>
    <scope>NUCLEOTIDE SEQUENCE [LARGE SCALE GENOMIC DNA]</scope>
    <source>
        <strain evidence="11">26KH-42</strain>
    </source>
</reference>
<evidence type="ECO:0000313" key="10">
    <source>
        <dbReference type="EMBL" id="QBO36428.1"/>
    </source>
</evidence>
<keyword evidence="4" id="KW-0677">Repeat</keyword>
<dbReference type="AlphaFoldDB" id="A0A4P6YUH4"/>
<dbReference type="PANTHER" id="PTHR47053">
    <property type="entry name" value="MUREIN DD-ENDOPEPTIDASE MEPH-RELATED"/>
    <property type="match status" value="1"/>
</dbReference>
<protein>
    <submittedName>
        <fullName evidence="10">LysM peptidoglycan-binding domain-containing protein</fullName>
    </submittedName>
</protein>
<feature type="domain" description="LysM" evidence="8">
    <location>
        <begin position="58"/>
        <end position="102"/>
    </location>
</feature>
<dbReference type="GO" id="GO:0008234">
    <property type="term" value="F:cysteine-type peptidase activity"/>
    <property type="evidence" value="ECO:0007669"/>
    <property type="project" value="UniProtKB-KW"/>
</dbReference>
<keyword evidence="6" id="KW-0788">Thiol protease</keyword>
<feature type="compositionally biased region" description="Low complexity" evidence="7">
    <location>
        <begin position="123"/>
        <end position="132"/>
    </location>
</feature>
<dbReference type="Gene3D" id="3.10.350.10">
    <property type="entry name" value="LysM domain"/>
    <property type="match status" value="1"/>
</dbReference>
<feature type="compositionally biased region" description="Polar residues" evidence="7">
    <location>
        <begin position="107"/>
        <end position="122"/>
    </location>
</feature>
<evidence type="ECO:0000256" key="5">
    <source>
        <dbReference type="ARBA" id="ARBA00022801"/>
    </source>
</evidence>
<evidence type="ECO:0000256" key="1">
    <source>
        <dbReference type="ARBA" id="ARBA00007074"/>
    </source>
</evidence>
<name>A0A4P6YUH4_9LACO</name>
<evidence type="ECO:0000256" key="2">
    <source>
        <dbReference type="ARBA" id="ARBA00022670"/>
    </source>
</evidence>
<sequence length="252" mass="26060">MHRNTGLICLSLFNNSCRTQQKGVTKDNMNKFNLKKIALSSFVTTALLAGGTVIANADTVTVKSGDSLSALAATNGTTVNKIAQDNHIANPQLIFVGQSLQINGGSNASVGSQSQAAQPSNVSTRSTTTSSSTGQNIVNYAARFLGTPYVWGGGTPAGFDCSGLVQYVFANAAGINLAHYTGSQAAATTRIPVSQAKAGDLYFWANGSGVYHVAIATGNGQYIEAPKPGDVVKTSSVNYWAPSFATRVAGVN</sequence>
<dbReference type="PANTHER" id="PTHR47053:SF1">
    <property type="entry name" value="MUREIN DD-ENDOPEPTIDASE MEPH-RELATED"/>
    <property type="match status" value="1"/>
</dbReference>
<evidence type="ECO:0000259" key="8">
    <source>
        <dbReference type="PROSITE" id="PS51782"/>
    </source>
</evidence>
<evidence type="ECO:0000256" key="7">
    <source>
        <dbReference type="SAM" id="MobiDB-lite"/>
    </source>
</evidence>
<accession>A0A4P6YUH4</accession>
<dbReference type="PROSITE" id="PS51935">
    <property type="entry name" value="NLPC_P60"/>
    <property type="match status" value="1"/>
</dbReference>
<dbReference type="Gene3D" id="3.90.1720.10">
    <property type="entry name" value="endopeptidase domain like (from Nostoc punctiforme)"/>
    <property type="match status" value="1"/>
</dbReference>
<evidence type="ECO:0000256" key="4">
    <source>
        <dbReference type="ARBA" id="ARBA00022737"/>
    </source>
</evidence>
<proteinExistence type="inferred from homology"/>
<organism evidence="10 11">
    <name type="scientific">Periweissella cryptocerci</name>
    <dbReference type="NCBI Taxonomy" id="2506420"/>
    <lineage>
        <taxon>Bacteria</taxon>
        <taxon>Bacillati</taxon>
        <taxon>Bacillota</taxon>
        <taxon>Bacilli</taxon>
        <taxon>Lactobacillales</taxon>
        <taxon>Lactobacillaceae</taxon>
        <taxon>Periweissella</taxon>
    </lineage>
</organism>
<dbReference type="EMBL" id="CP037940">
    <property type="protein sequence ID" value="QBO36428.1"/>
    <property type="molecule type" value="Genomic_DNA"/>
</dbReference>
<evidence type="ECO:0000256" key="6">
    <source>
        <dbReference type="ARBA" id="ARBA00022807"/>
    </source>
</evidence>
<gene>
    <name evidence="10" type="ORF">EQG49_08085</name>
</gene>
<dbReference type="CDD" id="cd00118">
    <property type="entry name" value="LysM"/>
    <property type="match status" value="1"/>
</dbReference>
<evidence type="ECO:0000313" key="11">
    <source>
        <dbReference type="Proteomes" id="UP000292886"/>
    </source>
</evidence>
<keyword evidence="5" id="KW-0378">Hydrolase</keyword>
<dbReference type="InterPro" id="IPR038765">
    <property type="entry name" value="Papain-like_cys_pep_sf"/>
</dbReference>
<dbReference type="Proteomes" id="UP000292886">
    <property type="component" value="Chromosome"/>
</dbReference>
<feature type="region of interest" description="Disordered" evidence="7">
    <location>
        <begin position="107"/>
        <end position="132"/>
    </location>
</feature>
<comment type="similarity">
    <text evidence="1">Belongs to the peptidase C40 family.</text>
</comment>
<keyword evidence="3" id="KW-0732">Signal</keyword>
<feature type="domain" description="NlpC/P60" evidence="9">
    <location>
        <begin position="131"/>
        <end position="252"/>
    </location>
</feature>
<dbReference type="GO" id="GO:0006508">
    <property type="term" value="P:proteolysis"/>
    <property type="evidence" value="ECO:0007669"/>
    <property type="project" value="UniProtKB-KW"/>
</dbReference>
<evidence type="ECO:0000259" key="9">
    <source>
        <dbReference type="PROSITE" id="PS51935"/>
    </source>
</evidence>
<keyword evidence="11" id="KW-1185">Reference proteome</keyword>
<dbReference type="InterPro" id="IPR051202">
    <property type="entry name" value="Peptidase_C40"/>
</dbReference>
<keyword evidence="2" id="KW-0645">Protease</keyword>
<dbReference type="InterPro" id="IPR000064">
    <property type="entry name" value="NLP_P60_dom"/>
</dbReference>